<keyword evidence="5 18" id="KW-0479">Metal-binding</keyword>
<evidence type="ECO:0000256" key="3">
    <source>
        <dbReference type="ARBA" id="ARBA00006001"/>
    </source>
</evidence>
<evidence type="ECO:0000256" key="6">
    <source>
        <dbReference type="ARBA" id="ARBA00022741"/>
    </source>
</evidence>
<keyword evidence="11 18" id="KW-0413">Isomerase</keyword>
<comment type="catalytic activity">
    <reaction evidence="1 18 19">
        <text>(6R)-NADHX = (6S)-NADHX</text>
        <dbReference type="Rhea" id="RHEA:32215"/>
        <dbReference type="ChEBI" id="CHEBI:64074"/>
        <dbReference type="ChEBI" id="CHEBI:64075"/>
        <dbReference type="EC" id="5.1.99.6"/>
    </reaction>
</comment>
<comment type="catalytic activity">
    <reaction evidence="15 17 19">
        <text>(6S)-NADHX + ADP = AMP + phosphate + NADH + H(+)</text>
        <dbReference type="Rhea" id="RHEA:32223"/>
        <dbReference type="ChEBI" id="CHEBI:15378"/>
        <dbReference type="ChEBI" id="CHEBI:43474"/>
        <dbReference type="ChEBI" id="CHEBI:57945"/>
        <dbReference type="ChEBI" id="CHEBI:64074"/>
        <dbReference type="ChEBI" id="CHEBI:456215"/>
        <dbReference type="ChEBI" id="CHEBI:456216"/>
        <dbReference type="EC" id="4.2.1.136"/>
    </reaction>
</comment>
<feature type="binding site" evidence="18">
    <location>
        <position position="137"/>
    </location>
    <ligand>
        <name>(6S)-NADPHX</name>
        <dbReference type="ChEBI" id="CHEBI:64076"/>
    </ligand>
</feature>
<feature type="binding site" evidence="18">
    <location>
        <position position="56"/>
    </location>
    <ligand>
        <name>K(+)</name>
        <dbReference type="ChEBI" id="CHEBI:29103"/>
    </ligand>
</feature>
<dbReference type="Proteomes" id="UP000295325">
    <property type="component" value="Unassembled WGS sequence"/>
</dbReference>
<dbReference type="PROSITE" id="PS51385">
    <property type="entry name" value="YJEF_N"/>
    <property type="match status" value="1"/>
</dbReference>
<comment type="caution">
    <text evidence="22">The sequence shown here is derived from an EMBL/GenBank/DDBJ whole genome shotgun (WGS) entry which is preliminary data.</text>
</comment>
<comment type="catalytic activity">
    <reaction evidence="2 18 19">
        <text>(6R)-NADPHX = (6S)-NADPHX</text>
        <dbReference type="Rhea" id="RHEA:32227"/>
        <dbReference type="ChEBI" id="CHEBI:64076"/>
        <dbReference type="ChEBI" id="CHEBI:64077"/>
        <dbReference type="EC" id="5.1.99.6"/>
    </reaction>
</comment>
<comment type="function">
    <text evidence="18">Catalyzes the epimerization of the S- and R-forms of NAD(P)HX, a damaged form of NAD(P)H that is a result of enzymatic or heat-dependent hydration. This is a prerequisite for the S-specific NAD(P)H-hydrate dehydratase to allow the repair of both epimers of NAD(P)HX.</text>
</comment>
<feature type="domain" description="YjeF C-terminal" evidence="20">
    <location>
        <begin position="222"/>
        <end position="499"/>
    </location>
</feature>
<dbReference type="PIRSF" id="PIRSF017184">
    <property type="entry name" value="Nnr"/>
    <property type="match status" value="1"/>
</dbReference>
<dbReference type="PROSITE" id="PS51383">
    <property type="entry name" value="YJEF_C_3"/>
    <property type="match status" value="1"/>
</dbReference>
<comment type="similarity">
    <text evidence="18">Belongs to the NnrE/AIBP family.</text>
</comment>
<dbReference type="Gene3D" id="3.40.1190.20">
    <property type="match status" value="1"/>
</dbReference>
<dbReference type="CDD" id="cd01171">
    <property type="entry name" value="YXKO-related"/>
    <property type="match status" value="1"/>
</dbReference>
<feature type="binding site" evidence="17">
    <location>
        <position position="443"/>
    </location>
    <ligand>
        <name>(6S)-NADPHX</name>
        <dbReference type="ChEBI" id="CHEBI:64076"/>
    </ligand>
</feature>
<dbReference type="GO" id="GO:0046872">
    <property type="term" value="F:metal ion binding"/>
    <property type="evidence" value="ECO:0007669"/>
    <property type="project" value="UniProtKB-UniRule"/>
</dbReference>
<dbReference type="NCBIfam" id="TIGR00197">
    <property type="entry name" value="yjeF_nterm"/>
    <property type="match status" value="1"/>
</dbReference>
<comment type="similarity">
    <text evidence="4 19">In the C-terminal section; belongs to the NnrD/CARKD family.</text>
</comment>
<comment type="function">
    <text evidence="17">Catalyzes the dehydration of the S-form of NAD(P)HX at the expense of ADP, which is converted to AMP. Together with NAD(P)HX epimerase, which catalyzes the epimerization of the S- and R-forms, the enzyme allows the repair of both epimers of NAD(P)HX, a damaged form of NAD(P)H that is a result of enzymatic or heat-dependent hydration.</text>
</comment>
<evidence type="ECO:0000256" key="14">
    <source>
        <dbReference type="ARBA" id="ARBA00025153"/>
    </source>
</evidence>
<feature type="binding site" evidence="17">
    <location>
        <position position="442"/>
    </location>
    <ligand>
        <name>AMP</name>
        <dbReference type="ChEBI" id="CHEBI:456215"/>
    </ligand>
</feature>
<evidence type="ECO:0000256" key="9">
    <source>
        <dbReference type="ARBA" id="ARBA00022958"/>
    </source>
</evidence>
<dbReference type="Pfam" id="PF01256">
    <property type="entry name" value="Carb_kinase"/>
    <property type="match status" value="1"/>
</dbReference>
<accession>A0A4R7KU70</accession>
<feature type="binding site" evidence="17">
    <location>
        <position position="257"/>
    </location>
    <ligand>
        <name>(6S)-NADPHX</name>
        <dbReference type="ChEBI" id="CHEBI:64076"/>
    </ligand>
</feature>
<keyword evidence="7 17" id="KW-0067">ATP-binding</keyword>
<dbReference type="EC" id="4.2.1.136" evidence="19"/>
<dbReference type="Pfam" id="PF03853">
    <property type="entry name" value="YjeF_N"/>
    <property type="match status" value="1"/>
</dbReference>
<dbReference type="GO" id="GO:0052856">
    <property type="term" value="F:NAD(P)HX epimerase activity"/>
    <property type="evidence" value="ECO:0007669"/>
    <property type="project" value="UniProtKB-UniRule"/>
</dbReference>
<evidence type="ECO:0000256" key="18">
    <source>
        <dbReference type="HAMAP-Rule" id="MF_01966"/>
    </source>
</evidence>
<comment type="subunit">
    <text evidence="17">Homotetramer.</text>
</comment>
<evidence type="ECO:0000256" key="11">
    <source>
        <dbReference type="ARBA" id="ARBA00023235"/>
    </source>
</evidence>
<dbReference type="NCBIfam" id="TIGR00196">
    <property type="entry name" value="yjeF_cterm"/>
    <property type="match status" value="1"/>
</dbReference>
<evidence type="ECO:0000259" key="20">
    <source>
        <dbReference type="PROSITE" id="PS51383"/>
    </source>
</evidence>
<keyword evidence="12 17" id="KW-0456">Lyase</keyword>
<comment type="function">
    <text evidence="14 19">Bifunctional enzyme that catalyzes the epimerization of the S- and R-forms of NAD(P)HX and the dehydration of the S-form of NAD(P)HX at the expense of ADP, which is converted to AMP. This allows the repair of both epimers of NAD(P)HX, a damaged form of NAD(P)H that is a result of enzymatic or heat-dependent hydration.</text>
</comment>
<feature type="domain" description="YjeF N-terminal" evidence="21">
    <location>
        <begin position="9"/>
        <end position="212"/>
    </location>
</feature>
<evidence type="ECO:0000313" key="23">
    <source>
        <dbReference type="Proteomes" id="UP000295325"/>
    </source>
</evidence>
<name>A0A4R7KU70_9CLOT</name>
<sequence length="499" mass="53916">MYAAFVKDMNEIDKRAVDEYKIPGILLMENAAIAIYRRIRKHGFKSVVIVCGSGNNGGDGFALARLLKVNGYDVNVFCFNDTSKISGDAKINFDIIISMGFEIKNNLNELEHKIRECDVVVDALFGTGFKGEVKDIYRDVIDCINRNAKYIISVDIPSGIMGDSGEKGGICIYAKETITFGCLKMGHILGDGRIASGRVFVDPISIPEECIKKQNILYTTNYGDFPLSIIDKREIDTNKGDYGKVYIIGGSFLMSGAVILAARGALHAGAGLVTCVVPEEILDRVGSSVAETTYMTFDRRDGHSFISCSNLDAIIERADVIAAGVGLGASQQMTDCISYILRKSEKPVVVDADGINMLSGIKDVLKIKKCPLVLTPHPGEMSRLTGLSIDYINKNRVRVAREFAKNYNCIVLLKGASTVVSDGTRVYINTTGNPGMASGGSGDALTGMIAALIGQGYSSYDSAVLGAYIHGRAGDDAYEQYGYGLTASDIIKFIGKYIK</sequence>
<evidence type="ECO:0000256" key="2">
    <source>
        <dbReference type="ARBA" id="ARBA00000909"/>
    </source>
</evidence>
<evidence type="ECO:0000256" key="4">
    <source>
        <dbReference type="ARBA" id="ARBA00009524"/>
    </source>
</evidence>
<feature type="binding site" evidence="18">
    <location>
        <position position="155"/>
    </location>
    <ligand>
        <name>(6S)-NADPHX</name>
        <dbReference type="ChEBI" id="CHEBI:64076"/>
    </ligand>
</feature>
<feature type="binding site" evidence="17">
    <location>
        <position position="326"/>
    </location>
    <ligand>
        <name>(6S)-NADPHX</name>
        <dbReference type="ChEBI" id="CHEBI:64076"/>
    </ligand>
</feature>
<dbReference type="Gene3D" id="3.40.50.10260">
    <property type="entry name" value="YjeF N-terminal domain"/>
    <property type="match status" value="1"/>
</dbReference>
<dbReference type="InterPro" id="IPR000631">
    <property type="entry name" value="CARKD"/>
</dbReference>
<dbReference type="PANTHER" id="PTHR12592">
    <property type="entry name" value="ATP-DEPENDENT (S)-NAD(P)H-HYDRATE DEHYDRATASE FAMILY MEMBER"/>
    <property type="match status" value="1"/>
</dbReference>
<dbReference type="SUPFAM" id="SSF64153">
    <property type="entry name" value="YjeF N-terminal domain-like"/>
    <property type="match status" value="1"/>
</dbReference>
<gene>
    <name evidence="17" type="primary">nnrD</name>
    <name evidence="18" type="synonym">nnrE</name>
    <name evidence="22" type="ORF">EDD71_101125</name>
</gene>
<dbReference type="PANTHER" id="PTHR12592:SF0">
    <property type="entry name" value="ATP-DEPENDENT (S)-NAD(P)H-HYDRATE DEHYDRATASE"/>
    <property type="match status" value="1"/>
</dbReference>
<evidence type="ECO:0000256" key="5">
    <source>
        <dbReference type="ARBA" id="ARBA00022723"/>
    </source>
</evidence>
<feature type="binding site" evidence="18">
    <location>
        <begin position="55"/>
        <end position="59"/>
    </location>
    <ligand>
        <name>(6S)-NADPHX</name>
        <dbReference type="ChEBI" id="CHEBI:64076"/>
    </ligand>
</feature>
<dbReference type="InterPro" id="IPR036652">
    <property type="entry name" value="YjeF_N_dom_sf"/>
</dbReference>
<keyword evidence="9 18" id="KW-0630">Potassium</keyword>
<dbReference type="GO" id="GO:0110051">
    <property type="term" value="P:metabolite repair"/>
    <property type="evidence" value="ECO:0007669"/>
    <property type="project" value="TreeGrafter"/>
</dbReference>
<evidence type="ECO:0000256" key="7">
    <source>
        <dbReference type="ARBA" id="ARBA00022840"/>
    </source>
</evidence>
<organism evidence="22 23">
    <name type="scientific">Fonticella tunisiensis</name>
    <dbReference type="NCBI Taxonomy" id="1096341"/>
    <lineage>
        <taxon>Bacteria</taxon>
        <taxon>Bacillati</taxon>
        <taxon>Bacillota</taxon>
        <taxon>Clostridia</taxon>
        <taxon>Eubacteriales</taxon>
        <taxon>Clostridiaceae</taxon>
        <taxon>Fonticella</taxon>
    </lineage>
</organism>
<keyword evidence="10 17" id="KW-0520">NAD</keyword>
<comment type="cofactor">
    <cofactor evidence="18 19">
        <name>K(+)</name>
        <dbReference type="ChEBI" id="CHEBI:29103"/>
    </cofactor>
    <text evidence="18 19">Binds 1 potassium ion per subunit.</text>
</comment>
<evidence type="ECO:0000256" key="13">
    <source>
        <dbReference type="ARBA" id="ARBA00023268"/>
    </source>
</evidence>
<dbReference type="EC" id="5.1.99.6" evidence="19"/>
<dbReference type="InterPro" id="IPR029056">
    <property type="entry name" value="Ribokinase-like"/>
</dbReference>
<dbReference type="GO" id="GO:0046496">
    <property type="term" value="P:nicotinamide nucleotide metabolic process"/>
    <property type="evidence" value="ECO:0007669"/>
    <property type="project" value="UniProtKB-UniRule"/>
</dbReference>
<reference evidence="22 23" key="1">
    <citation type="submission" date="2019-03" db="EMBL/GenBank/DDBJ databases">
        <title>Genomic Encyclopedia of Type Strains, Phase IV (KMG-IV): sequencing the most valuable type-strain genomes for metagenomic binning, comparative biology and taxonomic classification.</title>
        <authorList>
            <person name="Goeker M."/>
        </authorList>
    </citation>
    <scope>NUCLEOTIDE SEQUENCE [LARGE SCALE GENOMIC DNA]</scope>
    <source>
        <strain evidence="22 23">DSM 24455</strain>
    </source>
</reference>
<proteinExistence type="inferred from homology"/>
<dbReference type="InterPro" id="IPR004443">
    <property type="entry name" value="YjeF_N_dom"/>
</dbReference>
<comment type="catalytic activity">
    <reaction evidence="16 17 19">
        <text>(6S)-NADPHX + ADP = AMP + phosphate + NADPH + H(+)</text>
        <dbReference type="Rhea" id="RHEA:32235"/>
        <dbReference type="ChEBI" id="CHEBI:15378"/>
        <dbReference type="ChEBI" id="CHEBI:43474"/>
        <dbReference type="ChEBI" id="CHEBI:57783"/>
        <dbReference type="ChEBI" id="CHEBI:64076"/>
        <dbReference type="ChEBI" id="CHEBI:456215"/>
        <dbReference type="ChEBI" id="CHEBI:456216"/>
        <dbReference type="EC" id="4.2.1.136"/>
    </reaction>
</comment>
<comment type="similarity">
    <text evidence="17">Belongs to the NnrD/CARKD family.</text>
</comment>
<dbReference type="SUPFAM" id="SSF53613">
    <property type="entry name" value="Ribokinase-like"/>
    <property type="match status" value="1"/>
</dbReference>
<keyword evidence="23" id="KW-1185">Reference proteome</keyword>
<dbReference type="OrthoDB" id="9806925at2"/>
<evidence type="ECO:0000256" key="17">
    <source>
        <dbReference type="HAMAP-Rule" id="MF_01965"/>
    </source>
</evidence>
<keyword evidence="13" id="KW-0511">Multifunctional enzyme</keyword>
<evidence type="ECO:0000256" key="15">
    <source>
        <dbReference type="ARBA" id="ARBA00048238"/>
    </source>
</evidence>
<evidence type="ECO:0000256" key="1">
    <source>
        <dbReference type="ARBA" id="ARBA00000013"/>
    </source>
</evidence>
<evidence type="ECO:0000256" key="16">
    <source>
        <dbReference type="ARBA" id="ARBA00049209"/>
    </source>
</evidence>
<evidence type="ECO:0000259" key="21">
    <source>
        <dbReference type="PROSITE" id="PS51385"/>
    </source>
</evidence>
<feature type="binding site" evidence="18">
    <location>
        <position position="158"/>
    </location>
    <ligand>
        <name>K(+)</name>
        <dbReference type="ChEBI" id="CHEBI:29103"/>
    </ligand>
</feature>
<evidence type="ECO:0000256" key="10">
    <source>
        <dbReference type="ARBA" id="ARBA00023027"/>
    </source>
</evidence>
<feature type="binding site" evidence="18">
    <location>
        <position position="122"/>
    </location>
    <ligand>
        <name>K(+)</name>
        <dbReference type="ChEBI" id="CHEBI:29103"/>
    </ligand>
</feature>
<dbReference type="AlphaFoldDB" id="A0A4R7KU70"/>
<feature type="binding site" evidence="18">
    <location>
        <begin position="126"/>
        <end position="132"/>
    </location>
    <ligand>
        <name>(6S)-NADPHX</name>
        <dbReference type="ChEBI" id="CHEBI:64076"/>
    </ligand>
</feature>
<evidence type="ECO:0000256" key="19">
    <source>
        <dbReference type="PIRNR" id="PIRNR017184"/>
    </source>
</evidence>
<keyword evidence="6 17" id="KW-0547">Nucleotide-binding</keyword>
<dbReference type="InterPro" id="IPR030677">
    <property type="entry name" value="Nnr"/>
</dbReference>
<dbReference type="HAMAP" id="MF_01966">
    <property type="entry name" value="NADHX_epimerase"/>
    <property type="match status" value="1"/>
</dbReference>
<dbReference type="HAMAP" id="MF_01965">
    <property type="entry name" value="NADHX_dehydratase"/>
    <property type="match status" value="1"/>
</dbReference>
<evidence type="ECO:0000313" key="22">
    <source>
        <dbReference type="EMBL" id="TDT63698.1"/>
    </source>
</evidence>
<comment type="cofactor">
    <cofactor evidence="17">
        <name>Mg(2+)</name>
        <dbReference type="ChEBI" id="CHEBI:18420"/>
    </cofactor>
</comment>
<feature type="binding site" evidence="17">
    <location>
        <position position="377"/>
    </location>
    <ligand>
        <name>(6S)-NADPHX</name>
        <dbReference type="ChEBI" id="CHEBI:64076"/>
    </ligand>
</feature>
<evidence type="ECO:0000256" key="12">
    <source>
        <dbReference type="ARBA" id="ARBA00023239"/>
    </source>
</evidence>
<evidence type="ECO:0000256" key="8">
    <source>
        <dbReference type="ARBA" id="ARBA00022857"/>
    </source>
</evidence>
<protein>
    <recommendedName>
        <fullName evidence="19">Bifunctional NAD(P)H-hydrate repair enzyme</fullName>
    </recommendedName>
    <alternativeName>
        <fullName evidence="19">Nicotinamide nucleotide repair protein</fullName>
    </alternativeName>
    <domain>
        <recommendedName>
            <fullName evidence="19">ADP-dependent (S)-NAD(P)H-hydrate dehydratase</fullName>
            <ecNumber evidence="19">4.2.1.136</ecNumber>
        </recommendedName>
        <alternativeName>
            <fullName evidence="19">ADP-dependent NAD(P)HX dehydratase</fullName>
        </alternativeName>
    </domain>
    <domain>
        <recommendedName>
            <fullName evidence="19">NAD(P)H-hydrate epimerase</fullName>
            <ecNumber evidence="19">5.1.99.6</ecNumber>
        </recommendedName>
    </domain>
</protein>
<keyword evidence="8 17" id="KW-0521">NADP</keyword>
<dbReference type="GO" id="GO:0052855">
    <property type="term" value="F:ADP-dependent NAD(P)H-hydrate dehydratase activity"/>
    <property type="evidence" value="ECO:0007669"/>
    <property type="project" value="UniProtKB-UniRule"/>
</dbReference>
<dbReference type="RefSeq" id="WP_133626815.1">
    <property type="nucleotide sequence ID" value="NZ_SOAZ01000001.1"/>
</dbReference>
<feature type="binding site" evidence="17">
    <location>
        <begin position="414"/>
        <end position="418"/>
    </location>
    <ligand>
        <name>AMP</name>
        <dbReference type="ChEBI" id="CHEBI:456215"/>
    </ligand>
</feature>
<dbReference type="GO" id="GO:0005524">
    <property type="term" value="F:ATP binding"/>
    <property type="evidence" value="ECO:0007669"/>
    <property type="project" value="UniProtKB-UniRule"/>
</dbReference>
<dbReference type="EMBL" id="SOAZ01000001">
    <property type="protein sequence ID" value="TDT63698.1"/>
    <property type="molecule type" value="Genomic_DNA"/>
</dbReference>
<comment type="similarity">
    <text evidence="3 19">In the N-terminal section; belongs to the NnrE/AIBP family.</text>
</comment>